<evidence type="ECO:0000256" key="14">
    <source>
        <dbReference type="ARBA" id="ARBA00023136"/>
    </source>
</evidence>
<evidence type="ECO:0000256" key="3">
    <source>
        <dbReference type="ARBA" id="ARBA00021096"/>
    </source>
</evidence>
<keyword evidence="13 16" id="KW-0496">Mitochondrion</keyword>
<evidence type="ECO:0000256" key="1">
    <source>
        <dbReference type="ARBA" id="ARBA00004448"/>
    </source>
</evidence>
<keyword evidence="14 16" id="KW-0472">Membrane</keyword>
<evidence type="ECO:0000256" key="6">
    <source>
        <dbReference type="ARBA" id="ARBA00022692"/>
    </source>
</evidence>
<keyword evidence="8" id="KW-1278">Translocase</keyword>
<dbReference type="GO" id="GO:0003954">
    <property type="term" value="F:NADH dehydrogenase activity"/>
    <property type="evidence" value="ECO:0007669"/>
    <property type="project" value="TreeGrafter"/>
</dbReference>
<dbReference type="Pfam" id="PF00662">
    <property type="entry name" value="Proton_antipo_N"/>
    <property type="match status" value="1"/>
</dbReference>
<dbReference type="InterPro" id="IPR010934">
    <property type="entry name" value="NADH_DH_su5_C"/>
</dbReference>
<accession>A0A343QZU0</accession>
<evidence type="ECO:0000256" key="10">
    <source>
        <dbReference type="ARBA" id="ARBA00022989"/>
    </source>
</evidence>
<name>A0A343QZU0_9SAUR</name>
<feature type="transmembrane region" description="Helical" evidence="16">
    <location>
        <begin position="136"/>
        <end position="152"/>
    </location>
</feature>
<keyword evidence="9" id="KW-0249">Electron transport</keyword>
<keyword evidence="11 16" id="KW-0520">NAD</keyword>
<comment type="subcellular location">
    <subcellularLocation>
        <location evidence="1">Mitochondrion inner membrane</location>
        <topology evidence="1">Multi-pass membrane protein</topology>
    </subcellularLocation>
</comment>
<evidence type="ECO:0000256" key="5">
    <source>
        <dbReference type="ARBA" id="ARBA00022660"/>
    </source>
</evidence>
<keyword evidence="12 16" id="KW-0830">Ubiquinone</keyword>
<proteinExistence type="inferred from homology"/>
<feature type="transmembrane region" description="Helical" evidence="16">
    <location>
        <begin position="263"/>
        <end position="285"/>
    </location>
</feature>
<dbReference type="Pfam" id="PF00361">
    <property type="entry name" value="Proton_antipo_M"/>
    <property type="match status" value="1"/>
</dbReference>
<evidence type="ECO:0000256" key="9">
    <source>
        <dbReference type="ARBA" id="ARBA00022982"/>
    </source>
</evidence>
<evidence type="ECO:0000256" key="4">
    <source>
        <dbReference type="ARBA" id="ARBA00022448"/>
    </source>
</evidence>
<dbReference type="GO" id="GO:0015990">
    <property type="term" value="P:electron transport coupled proton transport"/>
    <property type="evidence" value="ECO:0007669"/>
    <property type="project" value="TreeGrafter"/>
</dbReference>
<dbReference type="EMBL" id="MF039063">
    <property type="protein sequence ID" value="ATV96507.1"/>
    <property type="molecule type" value="Genomic_DNA"/>
</dbReference>
<feature type="domain" description="NADH:quinone oxidoreductase/Mrp antiporter transmembrane" evidence="18">
    <location>
        <begin position="127"/>
        <end position="408"/>
    </location>
</feature>
<keyword evidence="5" id="KW-0679">Respiratory chain</keyword>
<evidence type="ECO:0000256" key="16">
    <source>
        <dbReference type="RuleBase" id="RU003404"/>
    </source>
</evidence>
<dbReference type="InterPro" id="IPR001516">
    <property type="entry name" value="Proton_antipo_N"/>
</dbReference>
<dbReference type="InterPro" id="IPR001750">
    <property type="entry name" value="ND/Mrp_TM"/>
</dbReference>
<feature type="transmembrane region" description="Helical" evidence="16">
    <location>
        <begin position="359"/>
        <end position="377"/>
    </location>
</feature>
<sequence length="590" mass="66409">MLELMMITLILTPMLLLTLPLISKKHETKITKIIKSSFLLSLPLTMLTMKHQTQNIYIKIYMTNTETTNMTMALMINKYSTLFLPTALFVTWSIMEFSTWYMTNELTKKFQKYLLIFLISMLTLATAGSFMQLLTGWEGVGILSFMLINWWSTRTNANAAALQAIIYNRIGDIGLILTMVALLSTLGTWDTMSTLTLNTKDTLITLGLIMAAIGKSAQFFMHMWLPAAMEGPTPVSSLLHSSTMVIAGIYMLAQMHPMMSTKYLTTIGLGLGTLTSIYSALCAIAQHDIKKIIALSTSSQLGLMMIAIGINKPNLAMFHMITHATFKSTLFLCSGSIIHNMQNEQDIRKMNCTKNTLPTTTTMMTINGMALAGTPFLSGFYSKDMIIETMMNTNINAWALMATLLSTTMTSIYTTRMIFYMTKKFFCYKPTIAQQESNPQQTFPLIRLTLAAMMTGTILMPTMSNTTSLLMTHMKMTPMMTIIAGTYMTTEMTTKLQNTTTSWKFISHLAFFKMLHRILPLKMLKFSQKHSTQLTDLVWLENIGPTTIDLFNTTTSNIMSMQKGQIKKYFMALLIATTILLLVQNNPHLM</sequence>
<feature type="transmembrane region" description="Helical" evidence="16">
    <location>
        <begin position="237"/>
        <end position="257"/>
    </location>
</feature>
<reference evidence="21" key="1">
    <citation type="journal article" date="2017" name="Cladistics">
        <title>Partition number, rate priors and unreliable divergence times in Bayesian phylogenetic dating.</title>
        <authorList>
            <person name="Jin Y."/>
            <person name="Brown R.P."/>
        </authorList>
    </citation>
    <scope>NUCLEOTIDE SEQUENCE</scope>
</reference>
<geneLocation type="mitochondrion" evidence="21"/>
<dbReference type="GO" id="GO:0042773">
    <property type="term" value="P:ATP synthesis coupled electron transport"/>
    <property type="evidence" value="ECO:0007669"/>
    <property type="project" value="InterPro"/>
</dbReference>
<feature type="transmembrane region" description="Helical" evidence="16">
    <location>
        <begin position="203"/>
        <end position="225"/>
    </location>
</feature>
<feature type="domain" description="NADH dehydrogenase subunit 5 C-terminal" evidence="20">
    <location>
        <begin position="413"/>
        <end position="583"/>
    </location>
</feature>
<evidence type="ECO:0000259" key="18">
    <source>
        <dbReference type="Pfam" id="PF00361"/>
    </source>
</evidence>
<comment type="catalytic activity">
    <reaction evidence="15 16">
        <text>a ubiquinone + NADH + 5 H(+)(in) = a ubiquinol + NAD(+) + 4 H(+)(out)</text>
        <dbReference type="Rhea" id="RHEA:29091"/>
        <dbReference type="Rhea" id="RHEA-COMP:9565"/>
        <dbReference type="Rhea" id="RHEA-COMP:9566"/>
        <dbReference type="ChEBI" id="CHEBI:15378"/>
        <dbReference type="ChEBI" id="CHEBI:16389"/>
        <dbReference type="ChEBI" id="CHEBI:17976"/>
        <dbReference type="ChEBI" id="CHEBI:57540"/>
        <dbReference type="ChEBI" id="CHEBI:57945"/>
        <dbReference type="EC" id="7.1.1.2"/>
    </reaction>
</comment>
<evidence type="ECO:0000256" key="2">
    <source>
        <dbReference type="ARBA" id="ARBA00012944"/>
    </source>
</evidence>
<dbReference type="Pfam" id="PF06455">
    <property type="entry name" value="NADH5_C"/>
    <property type="match status" value="1"/>
</dbReference>
<evidence type="ECO:0000259" key="20">
    <source>
        <dbReference type="Pfam" id="PF06455"/>
    </source>
</evidence>
<protein>
    <recommendedName>
        <fullName evidence="3 16">NADH-ubiquinone oxidoreductase chain 5</fullName>
        <ecNumber evidence="2 16">7.1.1.2</ecNumber>
    </recommendedName>
</protein>
<organism evidence="21">
    <name type="scientific">Phrynocephalus theobaldi theobaldi</name>
    <dbReference type="NCBI Taxonomy" id="1318722"/>
    <lineage>
        <taxon>Eukaryota</taxon>
        <taxon>Metazoa</taxon>
        <taxon>Chordata</taxon>
        <taxon>Craniata</taxon>
        <taxon>Vertebrata</taxon>
        <taxon>Euteleostomi</taxon>
        <taxon>Lepidosauria</taxon>
        <taxon>Squamata</taxon>
        <taxon>Bifurcata</taxon>
        <taxon>Unidentata</taxon>
        <taxon>Episquamata</taxon>
        <taxon>Toxicofera</taxon>
        <taxon>Iguania</taxon>
        <taxon>Acrodonta</taxon>
        <taxon>Agamidae</taxon>
        <taxon>Agaminae</taxon>
        <taxon>Phrynocephalus</taxon>
    </lineage>
</organism>
<feature type="transmembrane region" description="Helical" evidence="16">
    <location>
        <begin position="569"/>
        <end position="587"/>
    </location>
</feature>
<evidence type="ECO:0000256" key="13">
    <source>
        <dbReference type="ARBA" id="ARBA00023128"/>
    </source>
</evidence>
<evidence type="ECO:0000313" key="21">
    <source>
        <dbReference type="EMBL" id="ATV96507.1"/>
    </source>
</evidence>
<evidence type="ECO:0000256" key="15">
    <source>
        <dbReference type="ARBA" id="ARBA00049551"/>
    </source>
</evidence>
<feature type="chain" id="PRO_5017005937" description="NADH-ubiquinone oxidoreductase chain 5" evidence="17">
    <location>
        <begin position="19"/>
        <end position="590"/>
    </location>
</feature>
<dbReference type="AlphaFoldDB" id="A0A343QZU0"/>
<evidence type="ECO:0000256" key="7">
    <source>
        <dbReference type="ARBA" id="ARBA00022792"/>
    </source>
</evidence>
<evidence type="ECO:0000256" key="11">
    <source>
        <dbReference type="ARBA" id="ARBA00023027"/>
    </source>
</evidence>
<evidence type="ECO:0000256" key="12">
    <source>
        <dbReference type="ARBA" id="ARBA00023075"/>
    </source>
</evidence>
<comment type="function">
    <text evidence="16">Core subunit of the mitochondrial membrane respiratory chain NADH dehydrogenase (Complex I) which catalyzes electron transfer from NADH through the respiratory chain, using ubiquinone as an electron acceptor. Essential for the catalytic activity and assembly of complex I.</text>
</comment>
<keyword evidence="7" id="KW-0999">Mitochondrion inner membrane</keyword>
<dbReference type="PRINTS" id="PR01434">
    <property type="entry name" value="NADHDHGNASE5"/>
</dbReference>
<gene>
    <name evidence="21" type="primary">ND5</name>
</gene>
<keyword evidence="10 16" id="KW-1133">Transmembrane helix</keyword>
<evidence type="ECO:0000259" key="19">
    <source>
        <dbReference type="Pfam" id="PF00662"/>
    </source>
</evidence>
<dbReference type="PANTHER" id="PTHR42829:SF2">
    <property type="entry name" value="NADH-UBIQUINONE OXIDOREDUCTASE CHAIN 5"/>
    <property type="match status" value="1"/>
</dbReference>
<dbReference type="GO" id="GO:0005743">
    <property type="term" value="C:mitochondrial inner membrane"/>
    <property type="evidence" value="ECO:0007669"/>
    <property type="project" value="UniProtKB-SubCell"/>
</dbReference>
<feature type="domain" description="NADH-Ubiquinone oxidoreductase (complex I) chain 5 N-terminal" evidence="19">
    <location>
        <begin position="65"/>
        <end position="105"/>
    </location>
</feature>
<dbReference type="PANTHER" id="PTHR42829">
    <property type="entry name" value="NADH-UBIQUINONE OXIDOREDUCTASE CHAIN 5"/>
    <property type="match status" value="1"/>
</dbReference>
<feature type="transmembrane region" description="Helical" evidence="16">
    <location>
        <begin position="397"/>
        <end position="419"/>
    </location>
</feature>
<evidence type="ECO:0000256" key="17">
    <source>
        <dbReference type="SAM" id="SignalP"/>
    </source>
</evidence>
<feature type="transmembrane region" description="Helical" evidence="16">
    <location>
        <begin position="164"/>
        <end position="183"/>
    </location>
</feature>
<comment type="similarity">
    <text evidence="16">Belongs to the complex I subunit 5 family.</text>
</comment>
<feature type="transmembrane region" description="Helical" evidence="16">
    <location>
        <begin position="292"/>
        <end position="310"/>
    </location>
</feature>
<evidence type="ECO:0000256" key="8">
    <source>
        <dbReference type="ARBA" id="ARBA00022967"/>
    </source>
</evidence>
<feature type="signal peptide" evidence="17">
    <location>
        <begin position="1"/>
        <end position="18"/>
    </location>
</feature>
<feature type="transmembrane region" description="Helical" evidence="16">
    <location>
        <begin position="82"/>
        <end position="101"/>
    </location>
</feature>
<dbReference type="InterPro" id="IPR003945">
    <property type="entry name" value="NU5C-like"/>
</dbReference>
<dbReference type="GO" id="GO:0008137">
    <property type="term" value="F:NADH dehydrogenase (ubiquinone) activity"/>
    <property type="evidence" value="ECO:0007669"/>
    <property type="project" value="UniProtKB-EC"/>
</dbReference>
<keyword evidence="4 16" id="KW-0813">Transport</keyword>
<keyword evidence="17" id="KW-0732">Signal</keyword>
<keyword evidence="6 16" id="KW-0812">Transmembrane</keyword>
<dbReference type="EC" id="7.1.1.2" evidence="2 16"/>